<dbReference type="InterPro" id="IPR001810">
    <property type="entry name" value="F-box_dom"/>
</dbReference>
<evidence type="ECO:0000313" key="4">
    <source>
        <dbReference type="EMBL" id="WVZ77572.1"/>
    </source>
</evidence>
<evidence type="ECO:0000313" key="5">
    <source>
        <dbReference type="Proteomes" id="UP001341281"/>
    </source>
</evidence>
<accession>A0AAQ3TT82</accession>
<evidence type="ECO:0000256" key="1">
    <source>
        <dbReference type="SAM" id="MobiDB-lite"/>
    </source>
</evidence>
<gene>
    <name evidence="4" type="ORF">U9M48_025426</name>
</gene>
<dbReference type="InterPro" id="IPR056594">
    <property type="entry name" value="AT5G49610-like_b-prop"/>
</dbReference>
<dbReference type="PANTHER" id="PTHR33207">
    <property type="entry name" value="F-BOX DOMAIN CONTAINING PROTEIN-RELATED"/>
    <property type="match status" value="1"/>
</dbReference>
<sequence>METLEAGGGRKKPKNGAAAAATSVEVEVTSNDDLLREILVRFPDTASLVRAALACKRWRRVASDPSLLRRFHSIHGPPPLLAFIMSEAPPRVYYDCEGPNRLVLRIPSRNPHLAAAAAAADFRLKDFTAKNPRSGSLMDEWLLRSYDDGLLLLSYGLIDHEDLAVYDPIARTADFFHRPDVTAFKFIGVHYALVVDDGAAFRVFAVRFLIDRIMGAVFDSRTGEWAALPTLSAPYPWNMRGGMRAGRFAYWQSNTNLRAAGNSNEAEHTLVFDTIAMEWTLIQVPFPAKESYCVADMAEHGGLCLVASKEQTVQLWVRENNRWMIKKEASLLKEFELLKKLHHDERMKRVRILAVRDGYIYMEFWSIRKPNSYLLVLNWETMELSVHANRKTGKYRGPAFPFFMKWAPPLLSPAEVQALDLQGLQLQQGEDKEKKIKESVTQLIKLATVFAKKLKEGQKMLEL</sequence>
<evidence type="ECO:0008006" key="6">
    <source>
        <dbReference type="Google" id="ProtNLM"/>
    </source>
</evidence>
<evidence type="ECO:0000259" key="3">
    <source>
        <dbReference type="Pfam" id="PF23635"/>
    </source>
</evidence>
<feature type="region of interest" description="Disordered" evidence="1">
    <location>
        <begin position="1"/>
        <end position="22"/>
    </location>
</feature>
<feature type="domain" description="F-box protein AT5G49610-like beta-propeller" evidence="3">
    <location>
        <begin position="266"/>
        <end position="408"/>
    </location>
</feature>
<dbReference type="Proteomes" id="UP001341281">
    <property type="component" value="Chromosome 05"/>
</dbReference>
<dbReference type="AlphaFoldDB" id="A0AAQ3TT82"/>
<dbReference type="EMBL" id="CP144749">
    <property type="protein sequence ID" value="WVZ77572.1"/>
    <property type="molecule type" value="Genomic_DNA"/>
</dbReference>
<evidence type="ECO:0000259" key="2">
    <source>
        <dbReference type="Pfam" id="PF12937"/>
    </source>
</evidence>
<dbReference type="InterPro" id="IPR036047">
    <property type="entry name" value="F-box-like_dom_sf"/>
</dbReference>
<dbReference type="SUPFAM" id="SSF81383">
    <property type="entry name" value="F-box domain"/>
    <property type="match status" value="1"/>
</dbReference>
<feature type="domain" description="F-box" evidence="2">
    <location>
        <begin position="32"/>
        <end position="71"/>
    </location>
</feature>
<dbReference type="Gene3D" id="1.20.1280.50">
    <property type="match status" value="1"/>
</dbReference>
<name>A0AAQ3TT82_PASNO</name>
<dbReference type="Pfam" id="PF12937">
    <property type="entry name" value="F-box-like"/>
    <property type="match status" value="1"/>
</dbReference>
<protein>
    <recommendedName>
        <fullName evidence="6">F-box domain-containing protein</fullName>
    </recommendedName>
</protein>
<dbReference type="Pfam" id="PF23635">
    <property type="entry name" value="Beta-prop_AT5G49610-like"/>
    <property type="match status" value="1"/>
</dbReference>
<proteinExistence type="predicted"/>
<keyword evidence="5" id="KW-1185">Reference proteome</keyword>
<organism evidence="4 5">
    <name type="scientific">Paspalum notatum var. saurae</name>
    <dbReference type="NCBI Taxonomy" id="547442"/>
    <lineage>
        <taxon>Eukaryota</taxon>
        <taxon>Viridiplantae</taxon>
        <taxon>Streptophyta</taxon>
        <taxon>Embryophyta</taxon>
        <taxon>Tracheophyta</taxon>
        <taxon>Spermatophyta</taxon>
        <taxon>Magnoliopsida</taxon>
        <taxon>Liliopsida</taxon>
        <taxon>Poales</taxon>
        <taxon>Poaceae</taxon>
        <taxon>PACMAD clade</taxon>
        <taxon>Panicoideae</taxon>
        <taxon>Andropogonodae</taxon>
        <taxon>Paspaleae</taxon>
        <taxon>Paspalinae</taxon>
        <taxon>Paspalum</taxon>
    </lineage>
</organism>
<reference evidence="4 5" key="1">
    <citation type="submission" date="2024-02" db="EMBL/GenBank/DDBJ databases">
        <title>High-quality chromosome-scale genome assembly of Pensacola bahiagrass (Paspalum notatum Flugge var. saurae).</title>
        <authorList>
            <person name="Vega J.M."/>
            <person name="Podio M."/>
            <person name="Orjuela J."/>
            <person name="Siena L.A."/>
            <person name="Pessino S.C."/>
            <person name="Combes M.C."/>
            <person name="Mariac C."/>
            <person name="Albertini E."/>
            <person name="Pupilli F."/>
            <person name="Ortiz J.P.A."/>
            <person name="Leblanc O."/>
        </authorList>
    </citation>
    <scope>NUCLEOTIDE SEQUENCE [LARGE SCALE GENOMIC DNA]</scope>
    <source>
        <strain evidence="4">R1</strain>
        <tissue evidence="4">Leaf</tissue>
    </source>
</reference>